<dbReference type="PROSITE" id="PS51257">
    <property type="entry name" value="PROKAR_LIPOPROTEIN"/>
    <property type="match status" value="1"/>
</dbReference>
<dbReference type="AlphaFoldDB" id="U7QIM9"/>
<keyword evidence="2" id="KW-1185">Reference proteome</keyword>
<dbReference type="PANTHER" id="PTHR45985:SF3">
    <property type="entry name" value="CHITIN DEACETYLASE-LIKE 4"/>
    <property type="match status" value="1"/>
</dbReference>
<dbReference type="PANTHER" id="PTHR45985">
    <property type="match status" value="1"/>
</dbReference>
<evidence type="ECO:0000313" key="1">
    <source>
        <dbReference type="EMBL" id="ERT07829.1"/>
    </source>
</evidence>
<dbReference type="GO" id="GO:0005975">
    <property type="term" value="P:carbohydrate metabolic process"/>
    <property type="evidence" value="ECO:0007669"/>
    <property type="project" value="InterPro"/>
</dbReference>
<accession>U7QIM9</accession>
<protein>
    <submittedName>
        <fullName evidence="1">Putative secreted protein</fullName>
    </submittedName>
</protein>
<gene>
    <name evidence="1" type="ORF">M595_2197</name>
</gene>
<dbReference type="Gene3D" id="3.20.20.370">
    <property type="entry name" value="Glycoside hydrolase/deacetylase"/>
    <property type="match status" value="1"/>
</dbReference>
<dbReference type="RefSeq" id="WP_023065985.1">
    <property type="nucleotide sequence ID" value="NZ_AUZM01000017.1"/>
</dbReference>
<name>U7QIM9_9CYAN</name>
<sequence length="543" mass="61205">MIKFKLNFNFKLNLWNQGLVYCGLFLSLSACTTSSTVSPQQTETPTTNPDKIVEVIPTFEAKLVNEKGGYYCSDGQTAFGPVTQKMIKKCVDWGGGSACNNTYWSETLFLKAYGNGQCPDGSRLNSVTGYCVEGQNAIGPFPQQLVTACSNADGGNSCKSHRWNTRLLYNLLRNEELIKAPETPPQFVLLAFDGSSSLEAWNKSRKFAKTLEQKGINLRFTYFISAVYFVNNENRKLYDAPAGKGRGRSAIGWGGSADDIQKRLEQVNLVYLEGHEIASHAVGHFNGNNWSEADWKKEFEYFDKFIFDAYKINGLTGRLAFERSAIEGFRAPELGTGPGLFRTLEKQGFRYDTSRTNQANYWPQKQNGVWNFPLASITTALTKKSLLSMDYNFYYLHSKAKSNPSNAKYYEEDMFKSYMNYFEKNYKGNRAPLHIGHHFSAWNNGAYWNALFRFAEAVCGQPDVQCVTYRELADFMDMLTPTQIAAYQKGSFPKVIADKSPQTNPVKVEEIQPELCQVSEPIGNQTKQQKLTPISRLNNGVLD</sequence>
<comment type="caution">
    <text evidence="1">The sequence shown here is derived from an EMBL/GenBank/DDBJ whole genome shotgun (WGS) entry which is preliminary data.</text>
</comment>
<dbReference type="PATRIC" id="fig|1348334.3.peg.2132"/>
<proteinExistence type="predicted"/>
<evidence type="ECO:0000313" key="2">
    <source>
        <dbReference type="Proteomes" id="UP000017127"/>
    </source>
</evidence>
<dbReference type="EMBL" id="AUZM01000017">
    <property type="protein sequence ID" value="ERT07829.1"/>
    <property type="molecule type" value="Genomic_DNA"/>
</dbReference>
<dbReference type="InterPro" id="IPR052740">
    <property type="entry name" value="CE4"/>
</dbReference>
<reference evidence="1 2" key="1">
    <citation type="journal article" date="2013" name="Front. Microbiol.">
        <title>Comparative genomic analyses of the cyanobacterium, Lyngbya aestuarii BL J, a powerful hydrogen producer.</title>
        <authorList>
            <person name="Kothari A."/>
            <person name="Vaughn M."/>
            <person name="Garcia-Pichel F."/>
        </authorList>
    </citation>
    <scope>NUCLEOTIDE SEQUENCE [LARGE SCALE GENOMIC DNA]</scope>
    <source>
        <strain evidence="1 2">BL J</strain>
    </source>
</reference>
<dbReference type="SUPFAM" id="SSF88713">
    <property type="entry name" value="Glycoside hydrolase/deacetylase"/>
    <property type="match status" value="1"/>
</dbReference>
<organism evidence="1 2">
    <name type="scientific">Lyngbya aestuarii BL J</name>
    <dbReference type="NCBI Taxonomy" id="1348334"/>
    <lineage>
        <taxon>Bacteria</taxon>
        <taxon>Bacillati</taxon>
        <taxon>Cyanobacteriota</taxon>
        <taxon>Cyanophyceae</taxon>
        <taxon>Oscillatoriophycideae</taxon>
        <taxon>Oscillatoriales</taxon>
        <taxon>Microcoleaceae</taxon>
        <taxon>Lyngbya</taxon>
    </lineage>
</organism>
<dbReference type="Proteomes" id="UP000017127">
    <property type="component" value="Unassembled WGS sequence"/>
</dbReference>
<dbReference type="InterPro" id="IPR011330">
    <property type="entry name" value="Glyco_hydro/deAcase_b/a-brl"/>
</dbReference>